<dbReference type="InterPro" id="IPR023908">
    <property type="entry name" value="xxxLxxG_rpt"/>
</dbReference>
<dbReference type="Proteomes" id="UP000313948">
    <property type="component" value="Chromosome"/>
</dbReference>
<comment type="subcellular location">
    <subcellularLocation>
        <location evidence="1">Membrane</location>
        <topology evidence="1">Multi-pass membrane protein</topology>
    </subcellularLocation>
</comment>
<dbReference type="InterPro" id="IPR051328">
    <property type="entry name" value="T7SS_ABC-Transporter"/>
</dbReference>
<dbReference type="InterPro" id="IPR017500">
    <property type="entry name" value="Phage_infect_YhgE_N"/>
</dbReference>
<evidence type="ECO:0000256" key="3">
    <source>
        <dbReference type="ARBA" id="ARBA00022989"/>
    </source>
</evidence>
<dbReference type="PANTHER" id="PTHR43077:SF5">
    <property type="entry name" value="PHAGE INFECTION PROTEIN"/>
    <property type="match status" value="1"/>
</dbReference>
<feature type="transmembrane region" description="Helical" evidence="5">
    <location>
        <begin position="403"/>
        <end position="426"/>
    </location>
</feature>
<evidence type="ECO:0000259" key="6">
    <source>
        <dbReference type="Pfam" id="PF12698"/>
    </source>
</evidence>
<protein>
    <submittedName>
        <fullName evidence="7">YhgE/Pip domain-containing protein</fullName>
    </submittedName>
</protein>
<dbReference type="Gene3D" id="1.10.287.950">
    <property type="entry name" value="Methyl-accepting chemotaxis protein"/>
    <property type="match status" value="1"/>
</dbReference>
<keyword evidence="4 5" id="KW-0472">Membrane</keyword>
<dbReference type="PANTHER" id="PTHR43077">
    <property type="entry name" value="TRANSPORT PERMEASE YVFS-RELATED"/>
    <property type="match status" value="1"/>
</dbReference>
<dbReference type="RefSeq" id="WP_139948415.1">
    <property type="nucleotide sequence ID" value="NZ_CP040899.1"/>
</dbReference>
<dbReference type="Gene3D" id="3.40.1710.10">
    <property type="entry name" value="abc type-2 transporter like domain"/>
    <property type="match status" value="1"/>
</dbReference>
<dbReference type="InterPro" id="IPR017501">
    <property type="entry name" value="Phage_infect_YhgE_C"/>
</dbReference>
<evidence type="ECO:0000256" key="4">
    <source>
        <dbReference type="ARBA" id="ARBA00023136"/>
    </source>
</evidence>
<feature type="transmembrane region" description="Helical" evidence="5">
    <location>
        <begin position="446"/>
        <end position="470"/>
    </location>
</feature>
<feature type="transmembrane region" description="Helical" evidence="5">
    <location>
        <begin position="482"/>
        <end position="502"/>
    </location>
</feature>
<organism evidence="7 8">
    <name type="scientific">Georgenia wutianyii</name>
    <dbReference type="NCBI Taxonomy" id="2585135"/>
    <lineage>
        <taxon>Bacteria</taxon>
        <taxon>Bacillati</taxon>
        <taxon>Actinomycetota</taxon>
        <taxon>Actinomycetes</taxon>
        <taxon>Micrococcales</taxon>
        <taxon>Bogoriellaceae</taxon>
        <taxon>Georgenia</taxon>
    </lineage>
</organism>
<sequence length="602" mass="62640">MKIPHLIAAELRRLVSTPLSAVALLALLAVPILYGGLYLWANQDPYSQLGRIPAAVVVEDEGAEIRGSERNLGDEIAQELLRSGTFDWTEGSADEVSAGLRSGRYDFAVVIPSGFSASIASINSTDPQQATIELQTNDANSYLGTTIGTEAVQRVETLIVRKVVDEVALALLDGLAEIRSKLSDAAGGASRLTEGLSSAASGGERLQSGAQELVNGIGELQAGAERLASGSRQVAGGVDQIDAVAREVGSVAAEAAALVPQARTDLAHNLTALGLTQAEVAQVLTLLNPVGERIEQLDDRAQATVARINELDAGADEVASGAQTLSDGLGSASSGASELLSGVGELRSGIGELQSGANELSTGLSDGVSQIPDDDTAVREAQSRMLSDPLRIDTSAIAPAQNYGAGLAPFFAALAAWIGIYALFLIVRPVSRRAISAMYKPIRISVAGWLTPALLGAVQMAGLFGVLALALDFRFAEPWATFGLLVLASASYTWIILALNVWLGAVGQFLGLVLMVLQLVTAGGTFPWQTLPTPLAALHGVLPMGHVVDALRQVMYGGDPARVRGDIAVLLAWALGAALIATAGTARMRLLTLRELQPSILQ</sequence>
<feature type="transmembrane region" description="Helical" evidence="5">
    <location>
        <begin position="509"/>
        <end position="528"/>
    </location>
</feature>
<dbReference type="NCBIfam" id="TIGR03061">
    <property type="entry name" value="pip_yhgE_Nterm"/>
    <property type="match status" value="1"/>
</dbReference>
<dbReference type="NCBIfam" id="TIGR03062">
    <property type="entry name" value="pip_yhgE_Cterm"/>
    <property type="match status" value="1"/>
</dbReference>
<keyword evidence="3 5" id="KW-1133">Transmembrane helix</keyword>
<reference evidence="7 8" key="1">
    <citation type="submission" date="2019-05" db="EMBL/GenBank/DDBJ databases">
        <title>Georgenia *** sp. nov., and Georgenia *** sp. nov., isolated from the intestinal contents of plateau pika (Ochotona curzoniae) in the Qinghai-Tibet plateau of China.</title>
        <authorList>
            <person name="Tian Z."/>
        </authorList>
    </citation>
    <scope>NUCLEOTIDE SEQUENCE [LARGE SCALE GENOMIC DNA]</scope>
    <source>
        <strain evidence="7 8">Z294</strain>
    </source>
</reference>
<evidence type="ECO:0000256" key="1">
    <source>
        <dbReference type="ARBA" id="ARBA00004141"/>
    </source>
</evidence>
<dbReference type="Pfam" id="PF12698">
    <property type="entry name" value="ABC2_membrane_3"/>
    <property type="match status" value="1"/>
</dbReference>
<proteinExistence type="predicted"/>
<feature type="domain" description="ABC-2 type transporter transmembrane" evidence="6">
    <location>
        <begin position="380"/>
        <end position="581"/>
    </location>
</feature>
<accession>A0ABX5VN95</accession>
<keyword evidence="8" id="KW-1185">Reference proteome</keyword>
<dbReference type="SUPFAM" id="SSF58104">
    <property type="entry name" value="Methyl-accepting chemotaxis protein (MCP) signaling domain"/>
    <property type="match status" value="1"/>
</dbReference>
<keyword evidence="2 5" id="KW-0812">Transmembrane</keyword>
<dbReference type="EMBL" id="CP040899">
    <property type="protein sequence ID" value="QDB79281.1"/>
    <property type="molecule type" value="Genomic_DNA"/>
</dbReference>
<dbReference type="InterPro" id="IPR013525">
    <property type="entry name" value="ABC2_TM"/>
</dbReference>
<evidence type="ECO:0000313" key="7">
    <source>
        <dbReference type="EMBL" id="QDB79281.1"/>
    </source>
</evidence>
<evidence type="ECO:0000256" key="2">
    <source>
        <dbReference type="ARBA" id="ARBA00022692"/>
    </source>
</evidence>
<feature type="transmembrane region" description="Helical" evidence="5">
    <location>
        <begin position="21"/>
        <end position="41"/>
    </location>
</feature>
<evidence type="ECO:0000256" key="5">
    <source>
        <dbReference type="SAM" id="Phobius"/>
    </source>
</evidence>
<feature type="transmembrane region" description="Helical" evidence="5">
    <location>
        <begin position="567"/>
        <end position="586"/>
    </location>
</feature>
<dbReference type="NCBIfam" id="TIGR03057">
    <property type="entry name" value="xxxLxxG_by_4"/>
    <property type="match status" value="3"/>
</dbReference>
<evidence type="ECO:0000313" key="8">
    <source>
        <dbReference type="Proteomes" id="UP000313948"/>
    </source>
</evidence>
<gene>
    <name evidence="7" type="ORF">FE251_07800</name>
</gene>
<name>A0ABX5VN95_9MICO</name>